<protein>
    <submittedName>
        <fullName evidence="1">15921_t:CDS:1</fullName>
    </submittedName>
</protein>
<sequence>TLPSLPVVEYLESKNTFDKFEYKNEVLKETEGYFTEKTLKLPIQEPDFEDIFTKESLKKSLSNVLLNLKNKELASTKLLLKKIFSLEI</sequence>
<organism evidence="1 2">
    <name type="scientific">Gigaspora margarita</name>
    <dbReference type="NCBI Taxonomy" id="4874"/>
    <lineage>
        <taxon>Eukaryota</taxon>
        <taxon>Fungi</taxon>
        <taxon>Fungi incertae sedis</taxon>
        <taxon>Mucoromycota</taxon>
        <taxon>Glomeromycotina</taxon>
        <taxon>Glomeromycetes</taxon>
        <taxon>Diversisporales</taxon>
        <taxon>Gigasporaceae</taxon>
        <taxon>Gigaspora</taxon>
    </lineage>
</organism>
<name>A0ABN7WTZ3_GIGMA</name>
<comment type="caution">
    <text evidence="1">The sequence shown here is derived from an EMBL/GenBank/DDBJ whole genome shotgun (WGS) entry which is preliminary data.</text>
</comment>
<dbReference type="Proteomes" id="UP000789901">
    <property type="component" value="Unassembled WGS sequence"/>
</dbReference>
<accession>A0ABN7WTZ3</accession>
<proteinExistence type="predicted"/>
<gene>
    <name evidence="1" type="ORF">GMARGA_LOCUS35108</name>
</gene>
<feature type="non-terminal residue" evidence="1">
    <location>
        <position position="1"/>
    </location>
</feature>
<dbReference type="EMBL" id="CAJVQB010063908">
    <property type="protein sequence ID" value="CAG8840846.1"/>
    <property type="molecule type" value="Genomic_DNA"/>
</dbReference>
<reference evidence="1 2" key="1">
    <citation type="submission" date="2021-06" db="EMBL/GenBank/DDBJ databases">
        <authorList>
            <person name="Kallberg Y."/>
            <person name="Tangrot J."/>
            <person name="Rosling A."/>
        </authorList>
    </citation>
    <scope>NUCLEOTIDE SEQUENCE [LARGE SCALE GENOMIC DNA]</scope>
    <source>
        <strain evidence="1 2">120-4 pot B 10/14</strain>
    </source>
</reference>
<evidence type="ECO:0000313" key="1">
    <source>
        <dbReference type="EMBL" id="CAG8840846.1"/>
    </source>
</evidence>
<keyword evidence="2" id="KW-1185">Reference proteome</keyword>
<evidence type="ECO:0000313" key="2">
    <source>
        <dbReference type="Proteomes" id="UP000789901"/>
    </source>
</evidence>